<protein>
    <submittedName>
        <fullName evidence="1">Uncharacterized protein</fullName>
    </submittedName>
</protein>
<reference evidence="1" key="1">
    <citation type="submission" date="2014-11" db="EMBL/GenBank/DDBJ databases">
        <authorList>
            <person name="Amaro Gonzalez C."/>
        </authorList>
    </citation>
    <scope>NUCLEOTIDE SEQUENCE</scope>
</reference>
<reference evidence="1" key="2">
    <citation type="journal article" date="2015" name="Fish Shellfish Immunol.">
        <title>Early steps in the European eel (Anguilla anguilla)-Vibrio vulnificus interaction in the gills: Role of the RtxA13 toxin.</title>
        <authorList>
            <person name="Callol A."/>
            <person name="Pajuelo D."/>
            <person name="Ebbesson L."/>
            <person name="Teles M."/>
            <person name="MacKenzie S."/>
            <person name="Amaro C."/>
        </authorList>
    </citation>
    <scope>NUCLEOTIDE SEQUENCE</scope>
</reference>
<name>A0A0E9R6P5_ANGAN</name>
<dbReference type="AlphaFoldDB" id="A0A0E9R6P5"/>
<sequence>MYYNESKERCPLHGPETEMKACASLRSTDSP</sequence>
<organism evidence="1">
    <name type="scientific">Anguilla anguilla</name>
    <name type="common">European freshwater eel</name>
    <name type="synonym">Muraena anguilla</name>
    <dbReference type="NCBI Taxonomy" id="7936"/>
    <lineage>
        <taxon>Eukaryota</taxon>
        <taxon>Metazoa</taxon>
        <taxon>Chordata</taxon>
        <taxon>Craniata</taxon>
        <taxon>Vertebrata</taxon>
        <taxon>Euteleostomi</taxon>
        <taxon>Actinopterygii</taxon>
        <taxon>Neopterygii</taxon>
        <taxon>Teleostei</taxon>
        <taxon>Anguilliformes</taxon>
        <taxon>Anguillidae</taxon>
        <taxon>Anguilla</taxon>
    </lineage>
</organism>
<evidence type="ECO:0000313" key="1">
    <source>
        <dbReference type="EMBL" id="JAH24764.1"/>
    </source>
</evidence>
<accession>A0A0E9R6P5</accession>
<dbReference type="EMBL" id="GBXM01083813">
    <property type="protein sequence ID" value="JAH24764.1"/>
    <property type="molecule type" value="Transcribed_RNA"/>
</dbReference>
<proteinExistence type="predicted"/>